<evidence type="ECO:0000313" key="12">
    <source>
        <dbReference type="Proteomes" id="UP000825228"/>
    </source>
</evidence>
<evidence type="ECO:0000256" key="5">
    <source>
        <dbReference type="ARBA" id="ARBA00022842"/>
    </source>
</evidence>
<dbReference type="InterPro" id="IPR002586">
    <property type="entry name" value="CobQ/CobB/MinD/ParA_Nub-bd_dom"/>
</dbReference>
<evidence type="ECO:0000259" key="9">
    <source>
        <dbReference type="Pfam" id="PF01656"/>
    </source>
</evidence>
<dbReference type="Gene3D" id="3.40.50.880">
    <property type="match status" value="1"/>
</dbReference>
<evidence type="ECO:0000256" key="2">
    <source>
        <dbReference type="ARBA" id="ARBA00022598"/>
    </source>
</evidence>
<dbReference type="SUPFAM" id="SSF52540">
    <property type="entry name" value="P-loop containing nucleoside triphosphate hydrolases"/>
    <property type="match status" value="1"/>
</dbReference>
<dbReference type="InterPro" id="IPR011698">
    <property type="entry name" value="GATase_3"/>
</dbReference>
<dbReference type="NCBIfam" id="TIGR00379">
    <property type="entry name" value="cobB"/>
    <property type="match status" value="1"/>
</dbReference>
<dbReference type="EMBL" id="JABUBU010000009">
    <property type="protein sequence ID" value="MBY6367386.1"/>
    <property type="molecule type" value="Genomic_DNA"/>
</dbReference>
<keyword evidence="3 7" id="KW-0547">Nucleotide-binding</keyword>
<keyword evidence="7" id="KW-0169">Cobalamin biosynthesis</keyword>
<comment type="cofactor">
    <cofactor evidence="1 7">
        <name>Mg(2+)</name>
        <dbReference type="ChEBI" id="CHEBI:18420"/>
    </cofactor>
</comment>
<evidence type="ECO:0000313" key="11">
    <source>
        <dbReference type="EMBL" id="MBY6367386.1"/>
    </source>
</evidence>
<dbReference type="InterPro" id="IPR004484">
    <property type="entry name" value="CbiA/CobB_synth"/>
</dbReference>
<comment type="pathway">
    <text evidence="7">Cofactor biosynthesis; adenosylcobalamin biosynthesis; cob(II)yrinate a,c-diamide from precorrin-2 (aerobic route): step 9/10.</text>
</comment>
<feature type="site" description="Increases nucleophilicity of active site Cys" evidence="7">
    <location>
        <position position="529"/>
    </location>
</feature>
<evidence type="ECO:0000256" key="6">
    <source>
        <dbReference type="ARBA" id="ARBA00022962"/>
    </source>
</evidence>
<comment type="domain">
    <text evidence="7">Comprises of two domains. The C-terminal domain contains the binding site for glutamine and catalyzes the hydrolysis of this substrate to glutamate and ammonia. The N-terminal domain is anticipated to bind ATP and hydrogenobyrinate and catalyzes the ultimate synthesis of the diamide product. The ammonia produced via the glutaminase domain is probably translocated to the adjacent domain via a molecular tunnel, where it reacts with an activated intermediate.</text>
</comment>
<dbReference type="PROSITE" id="PS51274">
    <property type="entry name" value="GATASE_COBBQ"/>
    <property type="match status" value="1"/>
</dbReference>
<comment type="catalytic activity">
    <reaction evidence="7">
        <text>hydrogenobyrinate + 2 L-glutamine + 2 ATP + 2 H2O = hydrogenobyrinate a,c-diamide + 2 L-glutamate + 2 ADP + 2 phosphate + 2 H(+)</text>
        <dbReference type="Rhea" id="RHEA:12544"/>
        <dbReference type="ChEBI" id="CHEBI:15377"/>
        <dbReference type="ChEBI" id="CHEBI:15378"/>
        <dbReference type="ChEBI" id="CHEBI:29985"/>
        <dbReference type="ChEBI" id="CHEBI:30616"/>
        <dbReference type="ChEBI" id="CHEBI:43474"/>
        <dbReference type="ChEBI" id="CHEBI:58359"/>
        <dbReference type="ChEBI" id="CHEBI:77873"/>
        <dbReference type="ChEBI" id="CHEBI:77874"/>
        <dbReference type="ChEBI" id="CHEBI:456216"/>
        <dbReference type="EC" id="6.3.5.9"/>
    </reaction>
</comment>
<evidence type="ECO:0000256" key="1">
    <source>
        <dbReference type="ARBA" id="ARBA00001946"/>
    </source>
</evidence>
<dbReference type="EC" id="6.3.5.9" evidence="7"/>
<keyword evidence="4 7" id="KW-0067">ATP-binding</keyword>
<dbReference type="PANTHER" id="PTHR43873">
    <property type="entry name" value="COBYRINATE A,C-DIAMIDE SYNTHASE"/>
    <property type="match status" value="1"/>
</dbReference>
<feature type="region of interest" description="Disordered" evidence="8">
    <location>
        <begin position="1"/>
        <end position="90"/>
    </location>
</feature>
<keyword evidence="6 7" id="KW-0315">Glutamine amidotransferase</keyword>
<dbReference type="PANTHER" id="PTHR43873:SF1">
    <property type="entry name" value="COBYRINATE A,C-DIAMIDE SYNTHASE"/>
    <property type="match status" value="1"/>
</dbReference>
<evidence type="ECO:0000256" key="7">
    <source>
        <dbReference type="HAMAP-Rule" id="MF_00027"/>
    </source>
</evidence>
<dbReference type="InterPro" id="IPR027417">
    <property type="entry name" value="P-loop_NTPase"/>
</dbReference>
<protein>
    <recommendedName>
        <fullName evidence="7">Hydrogenobyrinate a,c-diamide synthase</fullName>
        <ecNumber evidence="7">6.3.5.9</ecNumber>
    </recommendedName>
    <alternativeName>
        <fullName evidence="7">Hydrogenobyrinic acid a,c-diamide synthase</fullName>
    </alternativeName>
</protein>
<reference evidence="11 12" key="1">
    <citation type="submission" date="2020-06" db="EMBL/GenBank/DDBJ databases">
        <title>Taxonomy, biology and ecology of Rhodococcus bacteria occurring in California pistachio and other woody hosts as revealed by genome sequence analyses.</title>
        <authorList>
            <person name="Gai Y."/>
            <person name="Riely B."/>
        </authorList>
    </citation>
    <scope>NUCLEOTIDE SEQUENCE [LARGE SCALE GENOMIC DNA]</scope>
    <source>
        <strain evidence="11 12">BP-281</strain>
    </source>
</reference>
<keyword evidence="12" id="KW-1185">Reference proteome</keyword>
<gene>
    <name evidence="7" type="primary">cobB</name>
    <name evidence="11" type="ORF">HQ603_11525</name>
</gene>
<keyword evidence="5 7" id="KW-0460">Magnesium</keyword>
<comment type="miscellaneous">
    <text evidence="7">The a and c carboxylates of hydrogenobyrinate are activated for nucleophilic attack via formation of a phosphorylated intermediate by ATP. CobB catalyzes first the amidation of the c-carboxylate, and then that of the a-carboxylate.</text>
</comment>
<organism evidence="11 12">
    <name type="scientific">Rhodococcoides corynebacterioides</name>
    <dbReference type="NCBI Taxonomy" id="53972"/>
    <lineage>
        <taxon>Bacteria</taxon>
        <taxon>Bacillati</taxon>
        <taxon>Actinomycetota</taxon>
        <taxon>Actinomycetes</taxon>
        <taxon>Mycobacteriales</taxon>
        <taxon>Nocardiaceae</taxon>
        <taxon>Rhodococcoides</taxon>
    </lineage>
</organism>
<name>A0ABS7P892_9NOCA</name>
<evidence type="ECO:0000256" key="8">
    <source>
        <dbReference type="SAM" id="MobiDB-lite"/>
    </source>
</evidence>
<feature type="domain" description="CobQ/CobB/MinD/ParA nucleotide binding" evidence="9">
    <location>
        <begin position="96"/>
        <end position="287"/>
    </location>
</feature>
<dbReference type="NCBIfam" id="NF002204">
    <property type="entry name" value="PRK01077.1"/>
    <property type="match status" value="1"/>
</dbReference>
<comment type="similarity">
    <text evidence="7">Belongs to the CobB/CbiA family.</text>
</comment>
<evidence type="ECO:0000256" key="4">
    <source>
        <dbReference type="ARBA" id="ARBA00022840"/>
    </source>
</evidence>
<feature type="domain" description="CobB/CobQ-like glutamine amidotransferase" evidence="10">
    <location>
        <begin position="351"/>
        <end position="531"/>
    </location>
</feature>
<evidence type="ECO:0000259" key="10">
    <source>
        <dbReference type="Pfam" id="PF07685"/>
    </source>
</evidence>
<feature type="compositionally biased region" description="Basic and acidic residues" evidence="8">
    <location>
        <begin position="60"/>
        <end position="71"/>
    </location>
</feature>
<dbReference type="Pfam" id="PF07685">
    <property type="entry name" value="GATase_3"/>
    <property type="match status" value="1"/>
</dbReference>
<dbReference type="Gene3D" id="3.40.50.300">
    <property type="entry name" value="P-loop containing nucleotide triphosphate hydrolases"/>
    <property type="match status" value="2"/>
</dbReference>
<dbReference type="SUPFAM" id="SSF52317">
    <property type="entry name" value="Class I glutamine amidotransferase-like"/>
    <property type="match status" value="1"/>
</dbReference>
<dbReference type="Proteomes" id="UP000825228">
    <property type="component" value="Unassembled WGS sequence"/>
</dbReference>
<evidence type="ECO:0000256" key="3">
    <source>
        <dbReference type="ARBA" id="ARBA00022741"/>
    </source>
</evidence>
<comment type="caution">
    <text evidence="11">The sequence shown here is derived from an EMBL/GenBank/DDBJ whole genome shotgun (WGS) entry which is preliminary data.</text>
</comment>
<dbReference type="HAMAP" id="MF_00027">
    <property type="entry name" value="CobB_CbiA"/>
    <property type="match status" value="1"/>
</dbReference>
<sequence length="552" mass="56944">MAGDRVADRGGAAPVLRPRRVHLPAALGLDRRRRGGRDAHLPAGTAARRDHRPQRTGCADGRRRSGDRDGEGQAPHGRRPQGSTRDRVVTDSLPAVVVAAPSSGSGKTTIATGIMGALRAAGHRVAPFKVGPDYIDPGYHTVAAGRPGRNLDAVMIGSDALVPLVRWGARGSDIAVIEGVMGLFDGRIETGDSADPAAEGSTAAVATTVGAPVILVIDARGQSQSVGAVVHGFATHDPRVRLGGVILNKVGSARHEAVLRQSCERVGVPVLGAIPRSGALDVPSRHLGLVTATEHGDAAVAAVEAMAALVARHVDLEAVVRLARTARVPAATAWTPDAAVGEMPAGPRPVVAVAGGPAFTFGYTEHAEILAAAGAEVVTVDPRVDRLPDDAAGLVVPGGFPELHAEDLAANHDLLADVRALADRAAPIHGECAGLLYLATALDGHTMAGVLDLDAEFGSGLTLGYRDAVATTDSVLFDAGTRVTGHEFHRTRVVRAGDHPTAWAWRRDGETVREGAVGASGRVHASYLHTHPVATAGALVRFVAACRSVRFG</sequence>
<feature type="active site" description="Nucleophile" evidence="7">
    <location>
        <position position="432"/>
    </location>
</feature>
<dbReference type="CDD" id="cd05388">
    <property type="entry name" value="CobB_N"/>
    <property type="match status" value="1"/>
</dbReference>
<dbReference type="Pfam" id="PF01656">
    <property type="entry name" value="CbiA"/>
    <property type="match status" value="1"/>
</dbReference>
<dbReference type="InterPro" id="IPR029062">
    <property type="entry name" value="Class_I_gatase-like"/>
</dbReference>
<proteinExistence type="inferred from homology"/>
<comment type="function">
    <text evidence="7">Catalyzes the ATP-dependent amidation of the two carboxylate groups at positions a and c of hydrogenobyrinate, using either L-glutamine or ammonia as the nitrogen source.</text>
</comment>
<accession>A0ABS7P892</accession>
<keyword evidence="2 7" id="KW-0436">Ligase</keyword>